<keyword evidence="3" id="KW-1185">Reference proteome</keyword>
<feature type="domain" description="DUF4397" evidence="1">
    <location>
        <begin position="50"/>
        <end position="163"/>
    </location>
</feature>
<protein>
    <recommendedName>
        <fullName evidence="1">DUF4397 domain-containing protein</fullName>
    </recommendedName>
</protein>
<name>A0A0M0LJ81_9BACI</name>
<dbReference type="PATRIC" id="fig|284581.3.peg.977"/>
<reference evidence="3" key="1">
    <citation type="submission" date="2015-08" db="EMBL/GenBank/DDBJ databases">
        <title>Fjat-14210 dsm16467.</title>
        <authorList>
            <person name="Liu B."/>
            <person name="Wang J."/>
            <person name="Zhu Y."/>
            <person name="Liu G."/>
            <person name="Chen Q."/>
            <person name="Chen Z."/>
            <person name="Lan J."/>
            <person name="Che J."/>
            <person name="Ge C."/>
            <person name="Shi H."/>
            <person name="Pan Z."/>
            <person name="Liu X."/>
        </authorList>
    </citation>
    <scope>NUCLEOTIDE SEQUENCE [LARGE SCALE GENOMIC DNA]</scope>
    <source>
        <strain evidence="3">DSM 16467</strain>
    </source>
</reference>
<dbReference type="STRING" id="284581.AMD01_03425"/>
<sequence length="242" mass="27520">MQKAIMYDMLSNYYKYRDPNLHILYYQKHLERVQEASRDFQDQYRHPGPLIRIFHASPGAPSVDIYLNGRKVIRSLAFKQETDYIPLKKGDTYKIDIYQAGQQGQPLLTKSVKVEDGQRYTVAAINDPANLDLLLIADDHKVPKGESKVRFVHLSPDAPAVDIVVKNGDPIFSNIAYRQVTDYVGITPMTLMLEVRPAGQKKSVLEIPPLRLRPNRSYTIYAVGKLSGQPPLEPLLVQDTLE</sequence>
<evidence type="ECO:0000313" key="3">
    <source>
        <dbReference type="Proteomes" id="UP000037558"/>
    </source>
</evidence>
<evidence type="ECO:0000259" key="1">
    <source>
        <dbReference type="Pfam" id="PF14344"/>
    </source>
</evidence>
<dbReference type="Pfam" id="PF14344">
    <property type="entry name" value="DUF4397"/>
    <property type="match status" value="1"/>
</dbReference>
<gene>
    <name evidence="2" type="ORF">AMD01_03425</name>
</gene>
<dbReference type="Proteomes" id="UP000037558">
    <property type="component" value="Unassembled WGS sequence"/>
</dbReference>
<proteinExistence type="predicted"/>
<accession>A0A0M0LJ81</accession>
<dbReference type="AlphaFoldDB" id="A0A0M0LJ81"/>
<dbReference type="EMBL" id="LILC01000002">
    <property type="protein sequence ID" value="KOO50947.1"/>
    <property type="molecule type" value="Genomic_DNA"/>
</dbReference>
<comment type="caution">
    <text evidence="2">The sequence shown here is derived from an EMBL/GenBank/DDBJ whole genome shotgun (WGS) entry which is preliminary data.</text>
</comment>
<dbReference type="InterPro" id="IPR025510">
    <property type="entry name" value="DUF4397"/>
</dbReference>
<evidence type="ECO:0000313" key="2">
    <source>
        <dbReference type="EMBL" id="KOO50947.1"/>
    </source>
</evidence>
<organism evidence="2 3">
    <name type="scientific">Priestia koreensis</name>
    <dbReference type="NCBI Taxonomy" id="284581"/>
    <lineage>
        <taxon>Bacteria</taxon>
        <taxon>Bacillati</taxon>
        <taxon>Bacillota</taxon>
        <taxon>Bacilli</taxon>
        <taxon>Bacillales</taxon>
        <taxon>Bacillaceae</taxon>
        <taxon>Priestia</taxon>
    </lineage>
</organism>